<evidence type="ECO:0000256" key="5">
    <source>
        <dbReference type="ARBA" id="ARBA00023098"/>
    </source>
</evidence>
<dbReference type="SUPFAM" id="SSF53335">
    <property type="entry name" value="S-adenosyl-L-methionine-dependent methyltransferases"/>
    <property type="match status" value="1"/>
</dbReference>
<evidence type="ECO:0000256" key="3">
    <source>
        <dbReference type="ARBA" id="ARBA00022679"/>
    </source>
</evidence>
<dbReference type="CDD" id="cd02440">
    <property type="entry name" value="AdoMet_MTases"/>
    <property type="match status" value="1"/>
</dbReference>
<evidence type="ECO:0000256" key="2">
    <source>
        <dbReference type="ARBA" id="ARBA00022603"/>
    </source>
</evidence>
<name>A0A849L5G8_9RHOB</name>
<dbReference type="Gene3D" id="3.40.50.150">
    <property type="entry name" value="Vaccinia Virus protein VP39"/>
    <property type="match status" value="1"/>
</dbReference>
<evidence type="ECO:0000313" key="7">
    <source>
        <dbReference type="EMBL" id="NNU81619.1"/>
    </source>
</evidence>
<keyword evidence="3 7" id="KW-0808">Transferase</keyword>
<dbReference type="GO" id="GO:0008610">
    <property type="term" value="P:lipid biosynthetic process"/>
    <property type="evidence" value="ECO:0007669"/>
    <property type="project" value="InterPro"/>
</dbReference>
<accession>A0A849L5G8</accession>
<dbReference type="RefSeq" id="WP_171326449.1">
    <property type="nucleotide sequence ID" value="NZ_JABFBC010000002.1"/>
</dbReference>
<dbReference type="InterPro" id="IPR003333">
    <property type="entry name" value="CMAS"/>
</dbReference>
<proteinExistence type="inferred from homology"/>
<keyword evidence="4" id="KW-0949">S-adenosyl-L-methionine</keyword>
<dbReference type="PANTHER" id="PTHR43667">
    <property type="entry name" value="CYCLOPROPANE-FATTY-ACYL-PHOSPHOLIPID SYNTHASE"/>
    <property type="match status" value="1"/>
</dbReference>
<evidence type="ECO:0000256" key="4">
    <source>
        <dbReference type="ARBA" id="ARBA00022691"/>
    </source>
</evidence>
<dbReference type="InterPro" id="IPR050723">
    <property type="entry name" value="CFA/CMAS"/>
</dbReference>
<feature type="domain" description="DUF7884" evidence="6">
    <location>
        <begin position="14"/>
        <end position="84"/>
    </location>
</feature>
<comment type="caution">
    <text evidence="7">The sequence shown here is derived from an EMBL/GenBank/DDBJ whole genome shotgun (WGS) entry which is preliminary data.</text>
</comment>
<dbReference type="PANTHER" id="PTHR43667:SF1">
    <property type="entry name" value="CYCLOPROPANE-FATTY-ACYL-PHOSPHOLIPID SYNTHASE"/>
    <property type="match status" value="1"/>
</dbReference>
<dbReference type="PIRSF" id="PIRSF003085">
    <property type="entry name" value="CMAS"/>
    <property type="match status" value="1"/>
</dbReference>
<dbReference type="Pfam" id="PF02353">
    <property type="entry name" value="CMAS"/>
    <property type="match status" value="1"/>
</dbReference>
<reference evidence="7 8" key="1">
    <citation type="submission" date="2020-05" db="EMBL/GenBank/DDBJ databases">
        <title>Gimesia benthica sp. nov., a novel planctomycete isolated from a deep-sea water sample of the Northwest Indian Ocean.</title>
        <authorList>
            <person name="Wang J."/>
            <person name="Ruan C."/>
            <person name="Song L."/>
            <person name="Zhu Y."/>
            <person name="Li A."/>
            <person name="Zheng X."/>
            <person name="Wang L."/>
            <person name="Lu Z."/>
            <person name="Huang Y."/>
            <person name="Du W."/>
            <person name="Zhou Y."/>
            <person name="Huang L."/>
            <person name="Dai X."/>
        </authorList>
    </citation>
    <scope>NUCLEOTIDE SEQUENCE [LARGE SCALE GENOMIC DNA]</scope>
    <source>
        <strain evidence="7 8">YYQ-30</strain>
    </source>
</reference>
<dbReference type="InterPro" id="IPR029063">
    <property type="entry name" value="SAM-dependent_MTases_sf"/>
</dbReference>
<dbReference type="EMBL" id="JABFBC010000002">
    <property type="protein sequence ID" value="NNU81619.1"/>
    <property type="molecule type" value="Genomic_DNA"/>
</dbReference>
<dbReference type="Pfam" id="PF25371">
    <property type="entry name" value="DUF7884"/>
    <property type="match status" value="1"/>
</dbReference>
<dbReference type="Proteomes" id="UP000572377">
    <property type="component" value="Unassembled WGS sequence"/>
</dbReference>
<keyword evidence="5" id="KW-0443">Lipid metabolism</keyword>
<dbReference type="GO" id="GO:0008168">
    <property type="term" value="F:methyltransferase activity"/>
    <property type="evidence" value="ECO:0007669"/>
    <property type="project" value="UniProtKB-KW"/>
</dbReference>
<protein>
    <submittedName>
        <fullName evidence="7">Class I SAM-dependent methyltransferase</fullName>
    </submittedName>
</protein>
<gene>
    <name evidence="7" type="ORF">HMH01_14355</name>
</gene>
<evidence type="ECO:0000256" key="1">
    <source>
        <dbReference type="ARBA" id="ARBA00010815"/>
    </source>
</evidence>
<evidence type="ECO:0000313" key="8">
    <source>
        <dbReference type="Proteomes" id="UP000572377"/>
    </source>
</evidence>
<dbReference type="GO" id="GO:0032259">
    <property type="term" value="P:methylation"/>
    <property type="evidence" value="ECO:0007669"/>
    <property type="project" value="UniProtKB-KW"/>
</dbReference>
<evidence type="ECO:0000259" key="6">
    <source>
        <dbReference type="Pfam" id="PF25371"/>
    </source>
</evidence>
<keyword evidence="2 7" id="KW-0489">Methyltransferase</keyword>
<sequence length="411" mass="46780">MLLTLNDVLTRLIRQDQLRVTWPDGSATTYGPGPGRVAIRLADDDAVRRLARDPTLATGELYMDGRLVMEEGSIYDFLSLVRRNGNVWAATPWAVWNHLRRSVTNSVRRRTGLARARANIAHHYDIDERLYRLFLDADMNYSCAYFEHDGQSLEDAQRAKQRHIAGKLLSQPGGSALDIGCGWGGMGLYLSEVAGLETTGITLSAEQARVARERAAQRGMADRFRVEITDYREKTGRFDHVVSVGMLEHVGLPQMDTYFAKVAELLDKRGTALIHSMAQTKPSPYPQPFGEKYIFPGGYIPALSEIIPSVERAGLLVKDIEILPLHYAETTRLWRERFLANRERVLELFDERFLRMWEIYLAGSEVGFRHQRIHVVHLLLAKHQDRIPIRRGWLEPEKERLRAAEAGRAPI</sequence>
<dbReference type="AlphaFoldDB" id="A0A849L5G8"/>
<organism evidence="7 8">
    <name type="scientific">Halovulum dunhuangense</name>
    <dbReference type="NCBI Taxonomy" id="1505036"/>
    <lineage>
        <taxon>Bacteria</taxon>
        <taxon>Pseudomonadati</taxon>
        <taxon>Pseudomonadota</taxon>
        <taxon>Alphaproteobacteria</taxon>
        <taxon>Rhodobacterales</taxon>
        <taxon>Paracoccaceae</taxon>
        <taxon>Halovulum</taxon>
    </lineage>
</organism>
<dbReference type="InterPro" id="IPR057206">
    <property type="entry name" value="DUF7884"/>
</dbReference>
<comment type="similarity">
    <text evidence="1">Belongs to the CFA/CMAS family.</text>
</comment>
<keyword evidence="8" id="KW-1185">Reference proteome</keyword>